<feature type="binding site" evidence="23">
    <location>
        <position position="85"/>
    </location>
    <ligand>
        <name>a divalent metal cation</name>
        <dbReference type="ChEBI" id="CHEBI:60240"/>
    </ligand>
</feature>
<dbReference type="GO" id="GO:0006654">
    <property type="term" value="P:phosphatidic acid biosynthetic process"/>
    <property type="evidence" value="ECO:0007669"/>
    <property type="project" value="InterPro"/>
</dbReference>
<comment type="catalytic activity">
    <reaction evidence="24">
        <text>a 1,2-diacyl-sn-glycerol + ATP = a 1,2-diacyl-sn-glycero-3-phosphate + ADP + H(+)</text>
        <dbReference type="Rhea" id="RHEA:10272"/>
        <dbReference type="ChEBI" id="CHEBI:15378"/>
        <dbReference type="ChEBI" id="CHEBI:17815"/>
        <dbReference type="ChEBI" id="CHEBI:30616"/>
        <dbReference type="ChEBI" id="CHEBI:58608"/>
        <dbReference type="ChEBI" id="CHEBI:456216"/>
        <dbReference type="EC" id="2.7.1.107"/>
    </reaction>
</comment>
<keyword evidence="9 24" id="KW-0812">Transmembrane</keyword>
<comment type="similarity">
    <text evidence="2 24">Belongs to the bacterial diacylglycerol kinase family.</text>
</comment>
<dbReference type="GO" id="GO:0005886">
    <property type="term" value="C:plasma membrane"/>
    <property type="evidence" value="ECO:0007669"/>
    <property type="project" value="UniProtKB-SubCell"/>
</dbReference>
<dbReference type="EMBL" id="JAPKNB010000008">
    <property type="protein sequence ID" value="MCX5566046.1"/>
    <property type="molecule type" value="Genomic_DNA"/>
</dbReference>
<evidence type="ECO:0000256" key="20">
    <source>
        <dbReference type="PIRSR" id="PIRSR600829-1"/>
    </source>
</evidence>
<feature type="binding site" evidence="22">
    <location>
        <position position="18"/>
    </location>
    <ligand>
        <name>ATP</name>
        <dbReference type="ChEBI" id="CHEBI:30616"/>
    </ligand>
</feature>
<proteinExistence type="inferred from homology"/>
<keyword evidence="17 24" id="KW-0472">Membrane</keyword>
<dbReference type="InterPro" id="IPR036945">
    <property type="entry name" value="DAGK_sf"/>
</dbReference>
<feature type="active site" description="Proton acceptor" evidence="20">
    <location>
        <position position="78"/>
    </location>
</feature>
<evidence type="ECO:0000256" key="5">
    <source>
        <dbReference type="ARBA" id="ARBA00022475"/>
    </source>
</evidence>
<evidence type="ECO:0000313" key="25">
    <source>
        <dbReference type="EMBL" id="MCX5566046.1"/>
    </source>
</evidence>
<evidence type="ECO:0000256" key="23">
    <source>
        <dbReference type="PIRSR" id="PIRSR600829-4"/>
    </source>
</evidence>
<feature type="binding site" evidence="21">
    <location>
        <position position="107"/>
    </location>
    <ligand>
        <name>substrate</name>
    </ligand>
</feature>
<evidence type="ECO:0000256" key="7">
    <source>
        <dbReference type="ARBA" id="ARBA00022519"/>
    </source>
</evidence>
<feature type="binding site" evidence="22">
    <location>
        <position position="25"/>
    </location>
    <ligand>
        <name>ATP</name>
        <dbReference type="ChEBI" id="CHEBI:30616"/>
    </ligand>
</feature>
<evidence type="ECO:0000256" key="12">
    <source>
        <dbReference type="ARBA" id="ARBA00022777"/>
    </source>
</evidence>
<keyword evidence="8 24" id="KW-0808">Transferase</keyword>
<protein>
    <recommendedName>
        <fullName evidence="4 24">Diacylglycerol kinase</fullName>
        <ecNumber evidence="3 24">2.7.1.107</ecNumber>
    </recommendedName>
</protein>
<dbReference type="GO" id="GO:0004143">
    <property type="term" value="F:ATP-dependent diacylglycerol kinase activity"/>
    <property type="evidence" value="ECO:0007669"/>
    <property type="project" value="UniProtKB-EC"/>
</dbReference>
<evidence type="ECO:0000256" key="22">
    <source>
        <dbReference type="PIRSR" id="PIRSR600829-3"/>
    </source>
</evidence>
<feature type="binding site" evidence="22">
    <location>
        <position position="85"/>
    </location>
    <ligand>
        <name>ATP</name>
        <dbReference type="ChEBI" id="CHEBI:30616"/>
    </ligand>
</feature>
<evidence type="ECO:0000256" key="17">
    <source>
        <dbReference type="ARBA" id="ARBA00023136"/>
    </source>
</evidence>
<feature type="binding site" evidence="23">
    <location>
        <position position="37"/>
    </location>
    <ligand>
        <name>a divalent metal cation</name>
        <dbReference type="ChEBI" id="CHEBI:60240"/>
    </ligand>
</feature>
<dbReference type="Pfam" id="PF01219">
    <property type="entry name" value="DAGK_prokar"/>
    <property type="match status" value="1"/>
</dbReference>
<dbReference type="RefSeq" id="WP_026484207.1">
    <property type="nucleotide sequence ID" value="NZ_JAPKNB010000008.1"/>
</dbReference>
<keyword evidence="10 23" id="KW-0479">Metal-binding</keyword>
<sequence length="130" mass="14016">MRTPNRNSPFKSNGGVARIGNALSYSMSGLKAAFLNEAAFRQELLLFAILLPLSFVVGQTFYQRLLLILVMCLVLVVELINSAIEAVADSISLEWNAGLGLAKDLGSAAVMLSILCAAGVWLALIYERIL</sequence>
<name>A0AAW5VWH4_9BURK</name>
<keyword evidence="11 22" id="KW-0547">Nucleotide-binding</keyword>
<evidence type="ECO:0000256" key="8">
    <source>
        <dbReference type="ARBA" id="ARBA00022679"/>
    </source>
</evidence>
<keyword evidence="5" id="KW-1003">Cell membrane</keyword>
<evidence type="ECO:0000256" key="6">
    <source>
        <dbReference type="ARBA" id="ARBA00022516"/>
    </source>
</evidence>
<dbReference type="Proteomes" id="UP001208074">
    <property type="component" value="Unassembled WGS sequence"/>
</dbReference>
<feature type="binding site" evidence="21">
    <location>
        <position position="78"/>
    </location>
    <ligand>
        <name>substrate</name>
    </ligand>
</feature>
<evidence type="ECO:0000256" key="10">
    <source>
        <dbReference type="ARBA" id="ARBA00022723"/>
    </source>
</evidence>
<evidence type="ECO:0000256" key="2">
    <source>
        <dbReference type="ARBA" id="ARBA00005967"/>
    </source>
</evidence>
<keyword evidence="6" id="KW-0444">Lipid biosynthesis</keyword>
<feature type="binding site" evidence="21">
    <location>
        <begin position="39"/>
        <end position="43"/>
    </location>
    <ligand>
        <name>substrate</name>
    </ligand>
</feature>
<keyword evidence="12 24" id="KW-0418">Kinase</keyword>
<keyword evidence="13 22" id="KW-0067">ATP-binding</keyword>
<comment type="subcellular location">
    <subcellularLocation>
        <location evidence="1 24">Cell inner membrane</location>
        <topology evidence="1 24">Multi-pass membrane protein</topology>
    </subcellularLocation>
</comment>
<feature type="binding site" evidence="22">
    <location>
        <begin position="103"/>
        <end position="104"/>
    </location>
    <ligand>
        <name>ATP</name>
        <dbReference type="ChEBI" id="CHEBI:30616"/>
    </ligand>
</feature>
<evidence type="ECO:0000256" key="15">
    <source>
        <dbReference type="ARBA" id="ARBA00022989"/>
    </source>
</evidence>
<feature type="transmembrane region" description="Helical" evidence="24">
    <location>
        <begin position="39"/>
        <end position="58"/>
    </location>
</feature>
<keyword evidence="14 23" id="KW-0460">Magnesium</keyword>
<evidence type="ECO:0000256" key="19">
    <source>
        <dbReference type="ARBA" id="ARBA00023264"/>
    </source>
</evidence>
<evidence type="ECO:0000256" key="24">
    <source>
        <dbReference type="RuleBase" id="RU363065"/>
    </source>
</evidence>
<accession>A0AAW5VWH4</accession>
<evidence type="ECO:0000256" key="9">
    <source>
        <dbReference type="ARBA" id="ARBA00022692"/>
    </source>
</evidence>
<evidence type="ECO:0000256" key="18">
    <source>
        <dbReference type="ARBA" id="ARBA00023209"/>
    </source>
</evidence>
<keyword evidence="15 24" id="KW-1133">Transmembrane helix</keyword>
<feature type="binding site" evidence="22">
    <location>
        <position position="37"/>
    </location>
    <ligand>
        <name>ATP</name>
        <dbReference type="ChEBI" id="CHEBI:30616"/>
    </ligand>
</feature>
<feature type="binding site" evidence="21">
    <location>
        <position position="18"/>
    </location>
    <ligand>
        <name>substrate</name>
    </ligand>
</feature>
<comment type="caution">
    <text evidence="25">The sequence shown here is derived from an EMBL/GenBank/DDBJ whole genome shotgun (WGS) entry which is preliminary data.</text>
</comment>
<feature type="binding site" evidence="21">
    <location>
        <position position="64"/>
    </location>
    <ligand>
        <name>substrate</name>
    </ligand>
</feature>
<evidence type="ECO:0000256" key="1">
    <source>
        <dbReference type="ARBA" id="ARBA00004429"/>
    </source>
</evidence>
<dbReference type="GO" id="GO:0046872">
    <property type="term" value="F:metal ion binding"/>
    <property type="evidence" value="ECO:0007669"/>
    <property type="project" value="UniProtKB-KW"/>
</dbReference>
<dbReference type="EC" id="2.7.1.107" evidence="3 24"/>
<evidence type="ECO:0000256" key="21">
    <source>
        <dbReference type="PIRSR" id="PIRSR600829-2"/>
    </source>
</evidence>
<evidence type="ECO:0000256" key="11">
    <source>
        <dbReference type="ARBA" id="ARBA00022741"/>
    </source>
</evidence>
<keyword evidence="7 24" id="KW-0997">Cell inner membrane</keyword>
<dbReference type="Gene3D" id="1.10.287.3610">
    <property type="match status" value="1"/>
</dbReference>
<dbReference type="PANTHER" id="PTHR34299:SF1">
    <property type="entry name" value="DIACYLGLYCEROL KINASE"/>
    <property type="match status" value="1"/>
</dbReference>
<dbReference type="PANTHER" id="PTHR34299">
    <property type="entry name" value="DIACYLGLYCEROL KINASE"/>
    <property type="match status" value="1"/>
</dbReference>
<dbReference type="AlphaFoldDB" id="A0AAW5VWH4"/>
<comment type="cofactor">
    <cofactor evidence="23">
        <name>Mg(2+)</name>
        <dbReference type="ChEBI" id="CHEBI:18420"/>
    </cofactor>
    <text evidence="23">Mn(2+), Zn(2+), Cd(2+) and Co(2+) support activity to lesser extents.</text>
</comment>
<gene>
    <name evidence="25" type="ORF">OSH02_11790</name>
</gene>
<dbReference type="InterPro" id="IPR000829">
    <property type="entry name" value="DAGK"/>
</dbReference>
<dbReference type="InterPro" id="IPR033718">
    <property type="entry name" value="DAGK_prok"/>
</dbReference>
<keyword evidence="18" id="KW-0594">Phospholipid biosynthesis</keyword>
<evidence type="ECO:0000256" key="14">
    <source>
        <dbReference type="ARBA" id="ARBA00022842"/>
    </source>
</evidence>
<feature type="transmembrane region" description="Helical" evidence="24">
    <location>
        <begin position="65"/>
        <end position="88"/>
    </location>
</feature>
<evidence type="ECO:0000313" key="26">
    <source>
        <dbReference type="Proteomes" id="UP001208074"/>
    </source>
</evidence>
<dbReference type="GO" id="GO:0005524">
    <property type="term" value="F:ATP binding"/>
    <property type="evidence" value="ECO:0007669"/>
    <property type="project" value="UniProtKB-KW"/>
</dbReference>
<evidence type="ECO:0000256" key="16">
    <source>
        <dbReference type="ARBA" id="ARBA00023098"/>
    </source>
</evidence>
<evidence type="ECO:0000256" key="3">
    <source>
        <dbReference type="ARBA" id="ARBA00012133"/>
    </source>
</evidence>
<dbReference type="CDD" id="cd14264">
    <property type="entry name" value="DAGK_IM"/>
    <property type="match status" value="1"/>
</dbReference>
<comment type="function">
    <text evidence="24">Catalyzes the ATP-dependent phosphorylation of sn-l,2-diacylglycerol (DAG) to phosphatidic acid. Involved in the recycling of diacylglycerol produced as a by-product during membrane-derived oligosaccharide (MDO) biosynthesis.</text>
</comment>
<evidence type="ECO:0000256" key="4">
    <source>
        <dbReference type="ARBA" id="ARBA00017575"/>
    </source>
</evidence>
<evidence type="ECO:0000256" key="13">
    <source>
        <dbReference type="ARBA" id="ARBA00022840"/>
    </source>
</evidence>
<reference evidence="25" key="1">
    <citation type="submission" date="2022-11" db="EMBL/GenBank/DDBJ databases">
        <title>Biodiversity and phylogenetic relationships of bacteria.</title>
        <authorList>
            <person name="Machado R.A.R."/>
            <person name="Bhat A."/>
            <person name="Loulou A."/>
            <person name="Kallel S."/>
        </authorList>
    </citation>
    <scope>NUCLEOTIDE SEQUENCE</scope>
    <source>
        <strain evidence="25">DSM 16503</strain>
    </source>
</reference>
<feature type="transmembrane region" description="Helical" evidence="24">
    <location>
        <begin position="108"/>
        <end position="126"/>
    </location>
</feature>
<keyword evidence="19 24" id="KW-1208">Phospholipid metabolism</keyword>
<keyword evidence="16 24" id="KW-0443">Lipid metabolism</keyword>
<organism evidence="25 26">
    <name type="scientific">Alcaligenes phenolicus</name>
    <dbReference type="NCBI Taxonomy" id="232846"/>
    <lineage>
        <taxon>Bacteria</taxon>
        <taxon>Pseudomonadati</taxon>
        <taxon>Pseudomonadota</taxon>
        <taxon>Betaproteobacteria</taxon>
        <taxon>Burkholderiales</taxon>
        <taxon>Alcaligenaceae</taxon>
        <taxon>Alcaligenes</taxon>
    </lineage>
</organism>